<keyword evidence="2" id="KW-1185">Reference proteome</keyword>
<reference evidence="1" key="1">
    <citation type="submission" date="2021-02" db="EMBL/GenBank/DDBJ databases">
        <authorList>
            <person name="Nowell W R."/>
        </authorList>
    </citation>
    <scope>NUCLEOTIDE SEQUENCE</scope>
</reference>
<proteinExistence type="predicted"/>
<sequence>MMHIFIIEKPVPLYRLTSATSGVRMM</sequence>
<dbReference type="Proteomes" id="UP000663832">
    <property type="component" value="Unassembled WGS sequence"/>
</dbReference>
<protein>
    <submittedName>
        <fullName evidence="1">Uncharacterized protein</fullName>
    </submittedName>
</protein>
<comment type="caution">
    <text evidence="1">The sequence shown here is derived from an EMBL/GenBank/DDBJ whole genome shotgun (WGS) entry which is preliminary data.</text>
</comment>
<evidence type="ECO:0000313" key="1">
    <source>
        <dbReference type="EMBL" id="CAF0792448.1"/>
    </source>
</evidence>
<organism evidence="1 2">
    <name type="scientific">Adineta steineri</name>
    <dbReference type="NCBI Taxonomy" id="433720"/>
    <lineage>
        <taxon>Eukaryota</taxon>
        <taxon>Metazoa</taxon>
        <taxon>Spiralia</taxon>
        <taxon>Gnathifera</taxon>
        <taxon>Rotifera</taxon>
        <taxon>Eurotatoria</taxon>
        <taxon>Bdelloidea</taxon>
        <taxon>Adinetida</taxon>
        <taxon>Adinetidae</taxon>
        <taxon>Adineta</taxon>
    </lineage>
</organism>
<evidence type="ECO:0000313" key="2">
    <source>
        <dbReference type="Proteomes" id="UP000663832"/>
    </source>
</evidence>
<dbReference type="AlphaFoldDB" id="A0A813SC18"/>
<gene>
    <name evidence="1" type="ORF">QVE165_LOCUS3769</name>
</gene>
<name>A0A813SC18_9BILA</name>
<feature type="non-terminal residue" evidence="1">
    <location>
        <position position="26"/>
    </location>
</feature>
<accession>A0A813SC18</accession>
<dbReference type="EMBL" id="CAJNOM010000014">
    <property type="protein sequence ID" value="CAF0792448.1"/>
    <property type="molecule type" value="Genomic_DNA"/>
</dbReference>